<dbReference type="InterPro" id="IPR039538">
    <property type="entry name" value="BetI_C"/>
</dbReference>
<protein>
    <submittedName>
        <fullName evidence="7">TetR family transcriptional regulator</fullName>
    </submittedName>
</protein>
<proteinExistence type="predicted"/>
<evidence type="ECO:0000256" key="3">
    <source>
        <dbReference type="ARBA" id="ARBA00023125"/>
    </source>
</evidence>
<sequence length="204" mass="23053">MSTAPVKRRTDPERAQQRRNQVLEAAALCFARSGFHGASMAEISKQAGMSAGHIYNYFDSKDAIILAFVEREAEHVAGLLRDLDSRDDPLEAMLEDAPMHVAESLDPQPWHMPLEMYSEASRNPVIAAKLKEVDERAHSQLRELVRRGREQRQLPVDDTLLDGRLNTLVTFFHGLPVRGIHRPDMNREALVEGFRCAMRALLLS</sequence>
<feature type="DNA-binding region" description="H-T-H motif" evidence="5">
    <location>
        <begin position="39"/>
        <end position="58"/>
    </location>
</feature>
<evidence type="ECO:0000256" key="2">
    <source>
        <dbReference type="ARBA" id="ARBA00023015"/>
    </source>
</evidence>
<keyword evidence="8" id="KW-1185">Reference proteome</keyword>
<evidence type="ECO:0000259" key="6">
    <source>
        <dbReference type="PROSITE" id="PS50977"/>
    </source>
</evidence>
<dbReference type="GO" id="GO:0000976">
    <property type="term" value="F:transcription cis-regulatory region binding"/>
    <property type="evidence" value="ECO:0007669"/>
    <property type="project" value="TreeGrafter"/>
</dbReference>
<organism evidence="7 8">
    <name type="scientific">Duganella fentianensis</name>
    <dbReference type="NCBI Taxonomy" id="2692177"/>
    <lineage>
        <taxon>Bacteria</taxon>
        <taxon>Pseudomonadati</taxon>
        <taxon>Pseudomonadota</taxon>
        <taxon>Betaproteobacteria</taxon>
        <taxon>Burkholderiales</taxon>
        <taxon>Oxalobacteraceae</taxon>
        <taxon>Telluria group</taxon>
        <taxon>Duganella</taxon>
    </lineage>
</organism>
<dbReference type="InterPro" id="IPR050109">
    <property type="entry name" value="HTH-type_TetR-like_transc_reg"/>
</dbReference>
<dbReference type="GO" id="GO:0003700">
    <property type="term" value="F:DNA-binding transcription factor activity"/>
    <property type="evidence" value="ECO:0007669"/>
    <property type="project" value="TreeGrafter"/>
</dbReference>
<dbReference type="Gene3D" id="1.10.357.10">
    <property type="entry name" value="Tetracycline Repressor, domain 2"/>
    <property type="match status" value="1"/>
</dbReference>
<evidence type="ECO:0000313" key="7">
    <source>
        <dbReference type="EMBL" id="MYN44434.1"/>
    </source>
</evidence>
<dbReference type="InterPro" id="IPR036271">
    <property type="entry name" value="Tet_transcr_reg_TetR-rel_C_sf"/>
</dbReference>
<evidence type="ECO:0000256" key="4">
    <source>
        <dbReference type="ARBA" id="ARBA00023163"/>
    </source>
</evidence>
<name>A0A845HSK2_9BURK</name>
<dbReference type="InterPro" id="IPR009057">
    <property type="entry name" value="Homeodomain-like_sf"/>
</dbReference>
<dbReference type="InterPro" id="IPR001647">
    <property type="entry name" value="HTH_TetR"/>
</dbReference>
<keyword evidence="1" id="KW-0678">Repressor</keyword>
<dbReference type="PANTHER" id="PTHR30055">
    <property type="entry name" value="HTH-TYPE TRANSCRIPTIONAL REGULATOR RUTR"/>
    <property type="match status" value="1"/>
</dbReference>
<dbReference type="SUPFAM" id="SSF46689">
    <property type="entry name" value="Homeodomain-like"/>
    <property type="match status" value="1"/>
</dbReference>
<dbReference type="Pfam" id="PF13977">
    <property type="entry name" value="TetR_C_6"/>
    <property type="match status" value="1"/>
</dbReference>
<reference evidence="7" key="1">
    <citation type="submission" date="2019-12" db="EMBL/GenBank/DDBJ databases">
        <title>Novel species isolated from a subtropical stream in China.</title>
        <authorList>
            <person name="Lu H."/>
        </authorList>
    </citation>
    <scope>NUCLEOTIDE SEQUENCE [LARGE SCALE GENOMIC DNA]</scope>
    <source>
        <strain evidence="7">FT93W</strain>
    </source>
</reference>
<keyword evidence="2" id="KW-0805">Transcription regulation</keyword>
<dbReference type="EMBL" id="WWCL01000001">
    <property type="protein sequence ID" value="MYN44434.1"/>
    <property type="molecule type" value="Genomic_DNA"/>
</dbReference>
<dbReference type="PANTHER" id="PTHR30055:SF234">
    <property type="entry name" value="HTH-TYPE TRANSCRIPTIONAL REGULATOR BETI"/>
    <property type="match status" value="1"/>
</dbReference>
<gene>
    <name evidence="7" type="ORF">GTP23_05015</name>
</gene>
<dbReference type="Pfam" id="PF00440">
    <property type="entry name" value="TetR_N"/>
    <property type="match status" value="1"/>
</dbReference>
<comment type="caution">
    <text evidence="7">The sequence shown here is derived from an EMBL/GenBank/DDBJ whole genome shotgun (WGS) entry which is preliminary data.</text>
</comment>
<keyword evidence="3 5" id="KW-0238">DNA-binding</keyword>
<accession>A0A845HSK2</accession>
<evidence type="ECO:0000256" key="1">
    <source>
        <dbReference type="ARBA" id="ARBA00022491"/>
    </source>
</evidence>
<dbReference type="RefSeq" id="WP_161034114.1">
    <property type="nucleotide sequence ID" value="NZ_WWCL01000001.1"/>
</dbReference>
<dbReference type="PRINTS" id="PR00455">
    <property type="entry name" value="HTHTETR"/>
</dbReference>
<feature type="domain" description="HTH tetR-type" evidence="6">
    <location>
        <begin position="16"/>
        <end position="76"/>
    </location>
</feature>
<dbReference type="PROSITE" id="PS50977">
    <property type="entry name" value="HTH_TETR_2"/>
    <property type="match status" value="1"/>
</dbReference>
<keyword evidence="4" id="KW-0804">Transcription</keyword>
<dbReference type="AlphaFoldDB" id="A0A845HSK2"/>
<evidence type="ECO:0000256" key="5">
    <source>
        <dbReference type="PROSITE-ProRule" id="PRU00335"/>
    </source>
</evidence>
<evidence type="ECO:0000313" key="8">
    <source>
        <dbReference type="Proteomes" id="UP000444316"/>
    </source>
</evidence>
<dbReference type="SUPFAM" id="SSF48498">
    <property type="entry name" value="Tetracyclin repressor-like, C-terminal domain"/>
    <property type="match status" value="1"/>
</dbReference>
<dbReference type="Proteomes" id="UP000444316">
    <property type="component" value="Unassembled WGS sequence"/>
</dbReference>